<evidence type="ECO:0000313" key="2">
    <source>
        <dbReference type="Proteomes" id="UP001057452"/>
    </source>
</evidence>
<proteinExistence type="predicted"/>
<protein>
    <submittedName>
        <fullName evidence="1">Uncharacterized protein</fullName>
    </submittedName>
</protein>
<dbReference type="Proteomes" id="UP001057452">
    <property type="component" value="Chromosome 9"/>
</dbReference>
<name>A0ACB9X4X7_CHAAC</name>
<keyword evidence="2" id="KW-1185">Reference proteome</keyword>
<comment type="caution">
    <text evidence="1">The sequence shown here is derived from an EMBL/GenBank/DDBJ whole genome shotgun (WGS) entry which is preliminary data.</text>
</comment>
<evidence type="ECO:0000313" key="1">
    <source>
        <dbReference type="EMBL" id="KAI4820834.1"/>
    </source>
</evidence>
<feature type="non-terminal residue" evidence="1">
    <location>
        <position position="1"/>
    </location>
</feature>
<sequence>FNSSSPASFHFLATPPHLLSPHNFIEGAVRKPRPEQSCTQSGQRRVTARSALSELCPTYDPPMVPPGAERAARGVPSELRLNLELNIGPLPHPWPFAPRFLRAKSRTQTKCLHLTCWHITMTRATSADGMKAAQLLATHSCSPLTAAQLLAAHSCSPLTAAQLLAAQLLSCSPLSCSAARRSAARHSQLLSCSPLTAAQLLATHSCSAARHSQLLATHSCSPLTAAQLLATHSCSAARHSQLLSCSPLTAAQLLATHSCSATPVDGRCRSLGGEGQ</sequence>
<feature type="non-terminal residue" evidence="1">
    <location>
        <position position="276"/>
    </location>
</feature>
<organism evidence="1 2">
    <name type="scientific">Chaenocephalus aceratus</name>
    <name type="common">Blackfin icefish</name>
    <name type="synonym">Chaenichthys aceratus</name>
    <dbReference type="NCBI Taxonomy" id="36190"/>
    <lineage>
        <taxon>Eukaryota</taxon>
        <taxon>Metazoa</taxon>
        <taxon>Chordata</taxon>
        <taxon>Craniata</taxon>
        <taxon>Vertebrata</taxon>
        <taxon>Euteleostomi</taxon>
        <taxon>Actinopterygii</taxon>
        <taxon>Neopterygii</taxon>
        <taxon>Teleostei</taxon>
        <taxon>Neoteleostei</taxon>
        <taxon>Acanthomorphata</taxon>
        <taxon>Eupercaria</taxon>
        <taxon>Perciformes</taxon>
        <taxon>Notothenioidei</taxon>
        <taxon>Channichthyidae</taxon>
        <taxon>Chaenocephalus</taxon>
    </lineage>
</organism>
<dbReference type="EMBL" id="CM043793">
    <property type="protein sequence ID" value="KAI4820834.1"/>
    <property type="molecule type" value="Genomic_DNA"/>
</dbReference>
<reference evidence="1" key="1">
    <citation type="submission" date="2022-05" db="EMBL/GenBank/DDBJ databases">
        <title>Chromosome-level genome of Chaenocephalus aceratus.</title>
        <authorList>
            <person name="Park H."/>
        </authorList>
    </citation>
    <scope>NUCLEOTIDE SEQUENCE</scope>
    <source>
        <strain evidence="1">KU_202001</strain>
    </source>
</reference>
<accession>A0ACB9X4X7</accession>
<gene>
    <name evidence="1" type="ORF">KUCAC02_028801</name>
</gene>